<keyword evidence="1 3" id="KW-0597">Phosphoprotein</keyword>
<feature type="modified residue" description="4-aspartylphosphate" evidence="3">
    <location>
        <position position="53"/>
    </location>
</feature>
<dbReference type="KEGG" id="scor:J3U87_19595"/>
<dbReference type="Proteomes" id="UP000663929">
    <property type="component" value="Chromosome"/>
</dbReference>
<evidence type="ECO:0000259" key="4">
    <source>
        <dbReference type="PROSITE" id="PS50110"/>
    </source>
</evidence>
<dbReference type="PANTHER" id="PTHR45339:SF1">
    <property type="entry name" value="HYBRID SIGNAL TRANSDUCTION HISTIDINE KINASE J"/>
    <property type="match status" value="1"/>
</dbReference>
<keyword evidence="2" id="KW-0902">Two-component regulatory system</keyword>
<dbReference type="SUPFAM" id="SSF52172">
    <property type="entry name" value="CheY-like"/>
    <property type="match status" value="1"/>
</dbReference>
<dbReference type="PANTHER" id="PTHR45339">
    <property type="entry name" value="HYBRID SIGNAL TRANSDUCTION HISTIDINE KINASE J"/>
    <property type="match status" value="1"/>
</dbReference>
<dbReference type="SMART" id="SM00448">
    <property type="entry name" value="REC"/>
    <property type="match status" value="1"/>
</dbReference>
<gene>
    <name evidence="5" type="ORF">J3U87_19595</name>
</gene>
<dbReference type="Pfam" id="PF00072">
    <property type="entry name" value="Response_reg"/>
    <property type="match status" value="1"/>
</dbReference>
<evidence type="ECO:0000313" key="6">
    <source>
        <dbReference type="Proteomes" id="UP000663929"/>
    </source>
</evidence>
<evidence type="ECO:0000256" key="1">
    <source>
        <dbReference type="ARBA" id="ARBA00022553"/>
    </source>
</evidence>
<evidence type="ECO:0000256" key="3">
    <source>
        <dbReference type="PROSITE-ProRule" id="PRU00169"/>
    </source>
</evidence>
<protein>
    <submittedName>
        <fullName evidence="5">Response regulator</fullName>
    </submittedName>
</protein>
<name>A0A8A4TGE6_SULCO</name>
<dbReference type="GO" id="GO:0000160">
    <property type="term" value="P:phosphorelay signal transduction system"/>
    <property type="evidence" value="ECO:0007669"/>
    <property type="project" value="UniProtKB-KW"/>
</dbReference>
<dbReference type="InterPro" id="IPR011006">
    <property type="entry name" value="CheY-like_superfamily"/>
</dbReference>
<dbReference type="Gene3D" id="3.40.50.2300">
    <property type="match status" value="1"/>
</dbReference>
<dbReference type="InterPro" id="IPR001789">
    <property type="entry name" value="Sig_transdc_resp-reg_receiver"/>
</dbReference>
<dbReference type="PROSITE" id="PS50110">
    <property type="entry name" value="RESPONSE_REGULATORY"/>
    <property type="match status" value="1"/>
</dbReference>
<evidence type="ECO:0000256" key="2">
    <source>
        <dbReference type="ARBA" id="ARBA00023012"/>
    </source>
</evidence>
<keyword evidence="6" id="KW-1185">Reference proteome</keyword>
<dbReference type="AlphaFoldDB" id="A0A8A4TGE6"/>
<feature type="domain" description="Response regulatory" evidence="4">
    <location>
        <begin position="4"/>
        <end position="120"/>
    </location>
</feature>
<reference evidence="5" key="1">
    <citation type="submission" date="2021-03" db="EMBL/GenBank/DDBJ databases">
        <title>Acanthopleuribacteraceae sp. M133.</title>
        <authorList>
            <person name="Wang G."/>
        </authorList>
    </citation>
    <scope>NUCLEOTIDE SEQUENCE</scope>
    <source>
        <strain evidence="5">M133</strain>
    </source>
</reference>
<organism evidence="5 6">
    <name type="scientific">Sulfidibacter corallicola</name>
    <dbReference type="NCBI Taxonomy" id="2818388"/>
    <lineage>
        <taxon>Bacteria</taxon>
        <taxon>Pseudomonadati</taxon>
        <taxon>Acidobacteriota</taxon>
        <taxon>Holophagae</taxon>
        <taxon>Acanthopleuribacterales</taxon>
        <taxon>Acanthopleuribacteraceae</taxon>
        <taxon>Sulfidibacter</taxon>
    </lineage>
</organism>
<dbReference type="EMBL" id="CP071793">
    <property type="protein sequence ID" value="QTD47798.1"/>
    <property type="molecule type" value="Genomic_DNA"/>
</dbReference>
<accession>A0A8A4TGE6</accession>
<evidence type="ECO:0000313" key="5">
    <source>
        <dbReference type="EMBL" id="QTD47798.1"/>
    </source>
</evidence>
<proteinExistence type="predicted"/>
<sequence length="126" mass="14379">MMNKILLVEDHEMNRDMLSRRLKRKGFEVAEAVDGLQALEKVEEVKPDLILMDMSLPQMDGWEATRRIKSNPETQDIPVIGLSAHAMSGDRQKGLNAGCDDYDTKPIDFKRLLDKIHTLLDQRSDS</sequence>